<dbReference type="SUPFAM" id="SSF55298">
    <property type="entry name" value="YjgF-like"/>
    <property type="match status" value="1"/>
</dbReference>
<protein>
    <submittedName>
        <fullName evidence="3">Reactive Intermediate Deaminase A, chloroplastic</fullName>
    </submittedName>
</protein>
<dbReference type="CDD" id="cd00448">
    <property type="entry name" value="YjgF_YER057c_UK114_family"/>
    <property type="match status" value="1"/>
</dbReference>
<feature type="signal peptide" evidence="2">
    <location>
        <begin position="1"/>
        <end position="19"/>
    </location>
</feature>
<comment type="caution">
    <text evidence="3">The sequence shown here is derived from an EMBL/GenBank/DDBJ whole genome shotgun (WGS) entry which is preliminary data.</text>
</comment>
<dbReference type="Gene3D" id="3.30.1330.40">
    <property type="entry name" value="RutC-like"/>
    <property type="match status" value="1"/>
</dbReference>
<reference evidence="3" key="1">
    <citation type="submission" date="2020-06" db="EMBL/GenBank/DDBJ databases">
        <authorList>
            <person name="Li T."/>
            <person name="Hu X."/>
            <person name="Zhang T."/>
            <person name="Song X."/>
            <person name="Zhang H."/>
            <person name="Dai N."/>
            <person name="Sheng W."/>
            <person name="Hou X."/>
            <person name="Wei L."/>
        </authorList>
    </citation>
    <scope>NUCLEOTIDE SEQUENCE</scope>
    <source>
        <strain evidence="3">KEN8</strain>
        <tissue evidence="3">Leaf</tissue>
    </source>
</reference>
<dbReference type="PANTHER" id="PTHR11803">
    <property type="entry name" value="2-IMINOBUTANOATE/2-IMINOPROPANOATE DEAMINASE RIDA"/>
    <property type="match status" value="1"/>
</dbReference>
<organism evidence="3">
    <name type="scientific">Sesamum calycinum</name>
    <dbReference type="NCBI Taxonomy" id="2727403"/>
    <lineage>
        <taxon>Eukaryota</taxon>
        <taxon>Viridiplantae</taxon>
        <taxon>Streptophyta</taxon>
        <taxon>Embryophyta</taxon>
        <taxon>Tracheophyta</taxon>
        <taxon>Spermatophyta</taxon>
        <taxon>Magnoliopsida</taxon>
        <taxon>eudicotyledons</taxon>
        <taxon>Gunneridae</taxon>
        <taxon>Pentapetalae</taxon>
        <taxon>asterids</taxon>
        <taxon>lamiids</taxon>
        <taxon>Lamiales</taxon>
        <taxon>Pedaliaceae</taxon>
        <taxon>Sesamum</taxon>
    </lineage>
</organism>
<dbReference type="PANTHER" id="PTHR11803:SF39">
    <property type="entry name" value="2-IMINOBUTANOATE_2-IMINOPROPANOATE DEAMINASE"/>
    <property type="match status" value="1"/>
</dbReference>
<proteinExistence type="predicted"/>
<dbReference type="GO" id="GO:0019239">
    <property type="term" value="F:deaminase activity"/>
    <property type="evidence" value="ECO:0007669"/>
    <property type="project" value="TreeGrafter"/>
</dbReference>
<sequence>MMWCAAARSFHIPAIDVCALRIRAPLAVGVGCLSLAGANLRRAARSPAFASVSISTDASAGIKEAVQTDKAPAALGPYSQAIKANNMLFVSGVLGLIPETGKFVSDSVEDQTEQVLKNMGEILKASGAGYSSVVKTTIIFSSTCTGPFHIPVCKDSVDMGSLVLPVSGFEIIPESSVEDFGASLSFSVWTSEVSEEPGLSTSVDSVGLPFLLVQPHLRFTVTCSSLGNLVAGLLLCAQKNLVDRHHSEFLATRPSLFFSREVDIISSYHLKMWGNIIFCCDGNKMSWLENDTPQISVGVSNSNAEQIPGINEASTTPVTDWPTIESIPSVLSALWGRCSFTPSKPGGTRAVPVRFRLGSYGDDPVSALSDGPTGHQSSPHEKLDPF</sequence>
<dbReference type="GO" id="GO:0005829">
    <property type="term" value="C:cytosol"/>
    <property type="evidence" value="ECO:0007669"/>
    <property type="project" value="TreeGrafter"/>
</dbReference>
<name>A0AAW2Q3X3_9LAMI</name>
<accession>A0AAW2Q3X3</accession>
<evidence type="ECO:0000256" key="1">
    <source>
        <dbReference type="SAM" id="MobiDB-lite"/>
    </source>
</evidence>
<keyword evidence="2" id="KW-0732">Signal</keyword>
<evidence type="ECO:0000256" key="2">
    <source>
        <dbReference type="SAM" id="SignalP"/>
    </source>
</evidence>
<dbReference type="GO" id="GO:0005739">
    <property type="term" value="C:mitochondrion"/>
    <property type="evidence" value="ECO:0007669"/>
    <property type="project" value="TreeGrafter"/>
</dbReference>
<dbReference type="EMBL" id="JACGWM010000007">
    <property type="protein sequence ID" value="KAL0362236.1"/>
    <property type="molecule type" value="Genomic_DNA"/>
</dbReference>
<feature type="chain" id="PRO_5043610033" evidence="2">
    <location>
        <begin position="20"/>
        <end position="386"/>
    </location>
</feature>
<dbReference type="InterPro" id="IPR035959">
    <property type="entry name" value="RutC-like_sf"/>
</dbReference>
<dbReference type="InterPro" id="IPR006175">
    <property type="entry name" value="YjgF/YER057c/UK114"/>
</dbReference>
<evidence type="ECO:0000313" key="3">
    <source>
        <dbReference type="EMBL" id="KAL0362236.1"/>
    </source>
</evidence>
<gene>
    <name evidence="3" type="ORF">Scaly_1178800</name>
</gene>
<reference evidence="3" key="2">
    <citation type="journal article" date="2024" name="Plant">
        <title>Genomic evolution and insights into agronomic trait innovations of Sesamum species.</title>
        <authorList>
            <person name="Miao H."/>
            <person name="Wang L."/>
            <person name="Qu L."/>
            <person name="Liu H."/>
            <person name="Sun Y."/>
            <person name="Le M."/>
            <person name="Wang Q."/>
            <person name="Wei S."/>
            <person name="Zheng Y."/>
            <person name="Lin W."/>
            <person name="Duan Y."/>
            <person name="Cao H."/>
            <person name="Xiong S."/>
            <person name="Wang X."/>
            <person name="Wei L."/>
            <person name="Li C."/>
            <person name="Ma Q."/>
            <person name="Ju M."/>
            <person name="Zhao R."/>
            <person name="Li G."/>
            <person name="Mu C."/>
            <person name="Tian Q."/>
            <person name="Mei H."/>
            <person name="Zhang T."/>
            <person name="Gao T."/>
            <person name="Zhang H."/>
        </authorList>
    </citation>
    <scope>NUCLEOTIDE SEQUENCE</scope>
    <source>
        <strain evidence="3">KEN8</strain>
    </source>
</reference>
<feature type="region of interest" description="Disordered" evidence="1">
    <location>
        <begin position="364"/>
        <end position="386"/>
    </location>
</feature>
<dbReference type="AlphaFoldDB" id="A0AAW2Q3X3"/>
<dbReference type="Pfam" id="PF01042">
    <property type="entry name" value="Ribonuc_L-PSP"/>
    <property type="match status" value="1"/>
</dbReference>